<dbReference type="EnsemblPlants" id="EMT27575">
    <property type="protein sequence ID" value="EMT27575"/>
    <property type="gene ID" value="F775_42844"/>
</dbReference>
<evidence type="ECO:0000313" key="2">
    <source>
        <dbReference type="EnsemblPlants" id="EMT27575"/>
    </source>
</evidence>
<reference evidence="2" key="1">
    <citation type="submission" date="2015-06" db="UniProtKB">
        <authorList>
            <consortium name="EnsemblPlants"/>
        </authorList>
    </citation>
    <scope>IDENTIFICATION</scope>
</reference>
<accession>M8BRE4</accession>
<evidence type="ECO:0000256" key="1">
    <source>
        <dbReference type="SAM" id="MobiDB-lite"/>
    </source>
</evidence>
<feature type="region of interest" description="Disordered" evidence="1">
    <location>
        <begin position="46"/>
        <end position="96"/>
    </location>
</feature>
<name>M8BRE4_AEGTA</name>
<sequence length="96" mass="10187">MGLPQRRPPMSKVVSMLTEDNEVTDVDTTMRPSYVPEWQLRSFGSSYVSGSGSSAQQSSGSQVSVPSSSSNKHGIHRDTSPLALSPCSSGRIDEGA</sequence>
<protein>
    <submittedName>
        <fullName evidence="2">Uncharacterized protein</fullName>
    </submittedName>
</protein>
<proteinExistence type="predicted"/>
<dbReference type="AlphaFoldDB" id="M8BRE4"/>
<organism evidence="2">
    <name type="scientific">Aegilops tauschii</name>
    <name type="common">Tausch's goatgrass</name>
    <name type="synonym">Aegilops squarrosa</name>
    <dbReference type="NCBI Taxonomy" id="37682"/>
    <lineage>
        <taxon>Eukaryota</taxon>
        <taxon>Viridiplantae</taxon>
        <taxon>Streptophyta</taxon>
        <taxon>Embryophyta</taxon>
        <taxon>Tracheophyta</taxon>
        <taxon>Spermatophyta</taxon>
        <taxon>Magnoliopsida</taxon>
        <taxon>Liliopsida</taxon>
        <taxon>Poales</taxon>
        <taxon>Poaceae</taxon>
        <taxon>BOP clade</taxon>
        <taxon>Pooideae</taxon>
        <taxon>Triticodae</taxon>
        <taxon>Triticeae</taxon>
        <taxon>Triticinae</taxon>
        <taxon>Aegilops</taxon>
    </lineage>
</organism>
<feature type="compositionally biased region" description="Low complexity" evidence="1">
    <location>
        <begin position="46"/>
        <end position="70"/>
    </location>
</feature>